<comment type="caution">
    <text evidence="2">The sequence shown here is derived from an EMBL/GenBank/DDBJ whole genome shotgun (WGS) entry which is preliminary data.</text>
</comment>
<dbReference type="InterPro" id="IPR021001">
    <property type="entry name" value="Spidroin_C"/>
</dbReference>
<evidence type="ECO:0000259" key="1">
    <source>
        <dbReference type="Pfam" id="PF11260"/>
    </source>
</evidence>
<protein>
    <submittedName>
        <fullName evidence="2">Spidroin-1-like protein</fullName>
    </submittedName>
</protein>
<proteinExistence type="predicted"/>
<accession>A0A8T0EQC5</accession>
<evidence type="ECO:0000313" key="3">
    <source>
        <dbReference type="Proteomes" id="UP000807504"/>
    </source>
</evidence>
<sequence length="375" mass="34737">MVRDEGHGVGLGGAGGAGAASAAAAAGGQGGRGGFGGLGSQGAGGAGQGGSSAAAAAAAAGGDDGAGRGGFGHGLGFGAVLVGAGGVERQCPLQPLAAVKEGRGGFGRLGSQGAGGAGQGGSGAAAAAAAAGGDGGSGLEARCGRGYGPVLGGQGGKLGGAASAAAAVGGQGGRGGILQQIRLVERRFGLGGCAGRVIWAGLGGAGWSWLAASAVQPRRVKEERADLGIRFQEMEHVRAGQGDGSGGRVRCSLQTVDDGGGAGGAGAASAAASAAASRLSSPSAASRVSSAVTSLISGGGPTNPAALSNTFSNVVYQISVSSPGLSGCDVLIQALLELVSALVHILGSANIGQVNSSAAGESASLVGQSVYHAFS</sequence>
<gene>
    <name evidence="2" type="ORF">HNY73_014717</name>
</gene>
<dbReference type="Proteomes" id="UP000807504">
    <property type="component" value="Unassembled WGS sequence"/>
</dbReference>
<dbReference type="InterPro" id="IPR038542">
    <property type="entry name" value="Spidroin_C_sf"/>
</dbReference>
<evidence type="ECO:0000313" key="2">
    <source>
        <dbReference type="EMBL" id="KAF8777937.1"/>
    </source>
</evidence>
<dbReference type="Gene3D" id="1.10.10.1350">
    <property type="entry name" value="Spidroin domain, C-terminal domain"/>
    <property type="match status" value="1"/>
</dbReference>
<name>A0A8T0EQC5_ARGBR</name>
<organism evidence="2 3">
    <name type="scientific">Argiope bruennichi</name>
    <name type="common">Wasp spider</name>
    <name type="synonym">Aranea bruennichi</name>
    <dbReference type="NCBI Taxonomy" id="94029"/>
    <lineage>
        <taxon>Eukaryota</taxon>
        <taxon>Metazoa</taxon>
        <taxon>Ecdysozoa</taxon>
        <taxon>Arthropoda</taxon>
        <taxon>Chelicerata</taxon>
        <taxon>Arachnida</taxon>
        <taxon>Araneae</taxon>
        <taxon>Araneomorphae</taxon>
        <taxon>Entelegynae</taxon>
        <taxon>Araneoidea</taxon>
        <taxon>Araneidae</taxon>
        <taxon>Argiope</taxon>
    </lineage>
</organism>
<dbReference type="Pfam" id="PF11260">
    <property type="entry name" value="Spidroin_MaSp"/>
    <property type="match status" value="1"/>
</dbReference>
<reference evidence="2" key="2">
    <citation type="submission" date="2020-06" db="EMBL/GenBank/DDBJ databases">
        <authorList>
            <person name="Sheffer M."/>
        </authorList>
    </citation>
    <scope>NUCLEOTIDE SEQUENCE</scope>
</reference>
<keyword evidence="3" id="KW-1185">Reference proteome</keyword>
<dbReference type="AlphaFoldDB" id="A0A8T0EQC5"/>
<reference evidence="2" key="1">
    <citation type="journal article" date="2020" name="bioRxiv">
        <title>Chromosome-level reference genome of the European wasp spider Argiope bruennichi: a resource for studies on range expansion and evolutionary adaptation.</title>
        <authorList>
            <person name="Sheffer M.M."/>
            <person name="Hoppe A."/>
            <person name="Krehenwinkel H."/>
            <person name="Uhl G."/>
            <person name="Kuss A.W."/>
            <person name="Jensen L."/>
            <person name="Jensen C."/>
            <person name="Gillespie R.G."/>
            <person name="Hoff K.J."/>
            <person name="Prost S."/>
        </authorList>
    </citation>
    <scope>NUCLEOTIDE SEQUENCE</scope>
</reference>
<dbReference type="EMBL" id="JABXBU010002072">
    <property type="protein sequence ID" value="KAF8777937.1"/>
    <property type="molecule type" value="Genomic_DNA"/>
</dbReference>
<feature type="domain" description="Spidroin C-terminal" evidence="1">
    <location>
        <begin position="274"/>
        <end position="359"/>
    </location>
</feature>